<sequence length="132" mass="14803">MLPSSRIFGCFIKYSTGRPISRNFSSKEETSNHSGGAIFLSTDGATIVCWHPPRTVPYASTKPLPRDLESLKAPASPLNIKLDKTMVEKQGGPTVLELTKAFGLPWQHFRPRPFTKKFSPYSWAPLRERKAL</sequence>
<reference evidence="1 2" key="2">
    <citation type="journal article" date="2021" name="Genomics">
        <title>High-quality reference genome for Clonorchis sinensis.</title>
        <authorList>
            <person name="Young N.D."/>
            <person name="Stroehlein A.J."/>
            <person name="Kinkar L."/>
            <person name="Wang T."/>
            <person name="Sohn W.M."/>
            <person name="Chang B.C.H."/>
            <person name="Kaur P."/>
            <person name="Weisz D."/>
            <person name="Dudchenko O."/>
            <person name="Aiden E.L."/>
            <person name="Korhonen P.K."/>
            <person name="Gasser R.B."/>
        </authorList>
    </citation>
    <scope>NUCLEOTIDE SEQUENCE [LARGE SCALE GENOMIC DNA]</scope>
    <source>
        <strain evidence="1">Cs-k2</strain>
    </source>
</reference>
<proteinExistence type="predicted"/>
<dbReference type="AlphaFoldDB" id="A0A419Q486"/>
<evidence type="ECO:0000313" key="2">
    <source>
        <dbReference type="Proteomes" id="UP000286415"/>
    </source>
</evidence>
<accession>A0A419Q486</accession>
<dbReference type="InterPro" id="IPR019346">
    <property type="entry name" value="Ribosomal_mL42"/>
</dbReference>
<name>A0A419Q486_CLOSI</name>
<keyword evidence="2" id="KW-1185">Reference proteome</keyword>
<gene>
    <name evidence="1" type="ORF">CSKR_106587</name>
</gene>
<dbReference type="Proteomes" id="UP000286415">
    <property type="component" value="Unassembled WGS sequence"/>
</dbReference>
<reference evidence="1 2" key="1">
    <citation type="journal article" date="2018" name="Biotechnol. Adv.">
        <title>Improved genomic resources and new bioinformatic workflow for the carcinogenic parasite Clonorchis sinensis: Biotechnological implications.</title>
        <authorList>
            <person name="Wang D."/>
            <person name="Korhonen P.K."/>
            <person name="Gasser R.B."/>
            <person name="Young N.D."/>
        </authorList>
    </citation>
    <scope>NUCLEOTIDE SEQUENCE [LARGE SCALE GENOMIC DNA]</scope>
    <source>
        <strain evidence="1">Cs-k2</strain>
    </source>
</reference>
<dbReference type="Pfam" id="PF10210">
    <property type="entry name" value="MRP-S32"/>
    <property type="match status" value="1"/>
</dbReference>
<organism evidence="1 2">
    <name type="scientific">Clonorchis sinensis</name>
    <name type="common">Chinese liver fluke</name>
    <dbReference type="NCBI Taxonomy" id="79923"/>
    <lineage>
        <taxon>Eukaryota</taxon>
        <taxon>Metazoa</taxon>
        <taxon>Spiralia</taxon>
        <taxon>Lophotrochozoa</taxon>
        <taxon>Platyhelminthes</taxon>
        <taxon>Trematoda</taxon>
        <taxon>Digenea</taxon>
        <taxon>Opisthorchiida</taxon>
        <taxon>Opisthorchiata</taxon>
        <taxon>Opisthorchiidae</taxon>
        <taxon>Clonorchis</taxon>
    </lineage>
</organism>
<protein>
    <submittedName>
        <fullName evidence="1">Uncharacterized protein</fullName>
    </submittedName>
</protein>
<dbReference type="EMBL" id="NIRI02000020">
    <property type="protein sequence ID" value="KAG5452675.1"/>
    <property type="molecule type" value="Genomic_DNA"/>
</dbReference>
<comment type="caution">
    <text evidence="1">The sequence shown here is derived from an EMBL/GenBank/DDBJ whole genome shotgun (WGS) entry which is preliminary data.</text>
</comment>
<evidence type="ECO:0000313" key="1">
    <source>
        <dbReference type="EMBL" id="KAG5452675.1"/>
    </source>
</evidence>
<dbReference type="InParanoid" id="A0A419Q486"/>
<dbReference type="OrthoDB" id="1107506at2759"/>